<dbReference type="PROSITE" id="PS00775">
    <property type="entry name" value="GLYCOSYL_HYDROL_F3"/>
    <property type="match status" value="1"/>
</dbReference>
<keyword evidence="7" id="KW-1185">Reference proteome</keyword>
<evidence type="ECO:0000256" key="3">
    <source>
        <dbReference type="ARBA" id="ARBA00023295"/>
    </source>
</evidence>
<dbReference type="InterPro" id="IPR011658">
    <property type="entry name" value="PA14_dom"/>
</dbReference>
<dbReference type="SMART" id="SM01217">
    <property type="entry name" value="Fn3_like"/>
    <property type="match status" value="1"/>
</dbReference>
<dbReference type="Pfam" id="PF07691">
    <property type="entry name" value="PA14"/>
    <property type="match status" value="1"/>
</dbReference>
<dbReference type="InterPro" id="IPR019800">
    <property type="entry name" value="Glyco_hydro_3_AS"/>
</dbReference>
<dbReference type="SUPFAM" id="SSF52279">
    <property type="entry name" value="Beta-D-glucan exohydrolase, C-terminal domain"/>
    <property type="match status" value="1"/>
</dbReference>
<evidence type="ECO:0000313" key="7">
    <source>
        <dbReference type="Proteomes" id="UP001549047"/>
    </source>
</evidence>
<evidence type="ECO:0000313" key="6">
    <source>
        <dbReference type="EMBL" id="MET3612840.1"/>
    </source>
</evidence>
<dbReference type="InterPro" id="IPR036962">
    <property type="entry name" value="Glyco_hydro_3_N_sf"/>
</dbReference>
<comment type="caution">
    <text evidence="6">The sequence shown here is derived from an EMBL/GenBank/DDBJ whole genome shotgun (WGS) entry which is preliminary data.</text>
</comment>
<dbReference type="InterPro" id="IPR013783">
    <property type="entry name" value="Ig-like_fold"/>
</dbReference>
<protein>
    <submittedName>
        <fullName evidence="6">Beta-glucosidase</fullName>
        <ecNumber evidence="6">3.2.1.21</ecNumber>
    </submittedName>
</protein>
<dbReference type="GO" id="GO:0008422">
    <property type="term" value="F:beta-glucosidase activity"/>
    <property type="evidence" value="ECO:0007669"/>
    <property type="project" value="UniProtKB-EC"/>
</dbReference>
<dbReference type="Gene3D" id="3.40.50.1700">
    <property type="entry name" value="Glycoside hydrolase family 3 C-terminal domain"/>
    <property type="match status" value="1"/>
</dbReference>
<dbReference type="InterPro" id="IPR002772">
    <property type="entry name" value="Glyco_hydro_3_C"/>
</dbReference>
<dbReference type="InterPro" id="IPR017853">
    <property type="entry name" value="GH"/>
</dbReference>
<name>A0ABV2IWH2_9HYPH</name>
<dbReference type="InterPro" id="IPR037524">
    <property type="entry name" value="PA14/GLEYA"/>
</dbReference>
<dbReference type="Proteomes" id="UP001549047">
    <property type="component" value="Unassembled WGS sequence"/>
</dbReference>
<dbReference type="SUPFAM" id="SSF51445">
    <property type="entry name" value="(Trans)glycosidases"/>
    <property type="match status" value="1"/>
</dbReference>
<dbReference type="Gene3D" id="2.60.40.10">
    <property type="entry name" value="Immunoglobulins"/>
    <property type="match status" value="1"/>
</dbReference>
<dbReference type="Pfam" id="PF14310">
    <property type="entry name" value="Fn3-like"/>
    <property type="match status" value="1"/>
</dbReference>
<dbReference type="EMBL" id="JBEPMB010000001">
    <property type="protein sequence ID" value="MET3612840.1"/>
    <property type="molecule type" value="Genomic_DNA"/>
</dbReference>
<dbReference type="InterPro" id="IPR001764">
    <property type="entry name" value="Glyco_hydro_3_N"/>
</dbReference>
<evidence type="ECO:0000259" key="5">
    <source>
        <dbReference type="PROSITE" id="PS51820"/>
    </source>
</evidence>
<reference evidence="6 7" key="1">
    <citation type="submission" date="2024-06" db="EMBL/GenBank/DDBJ databases">
        <title>Genomic Encyclopedia of Type Strains, Phase IV (KMG-IV): sequencing the most valuable type-strain genomes for metagenomic binning, comparative biology and taxonomic classification.</title>
        <authorList>
            <person name="Goeker M."/>
        </authorList>
    </citation>
    <scope>NUCLEOTIDE SEQUENCE [LARGE SCALE GENOMIC DNA]</scope>
    <source>
        <strain evidence="6 7">DSM 29780</strain>
    </source>
</reference>
<comment type="similarity">
    <text evidence="1 4">Belongs to the glycosyl hydrolase 3 family.</text>
</comment>
<keyword evidence="3 4" id="KW-0326">Glycosidase</keyword>
<dbReference type="PANTHER" id="PTHR42715">
    <property type="entry name" value="BETA-GLUCOSIDASE"/>
    <property type="match status" value="1"/>
</dbReference>
<dbReference type="InterPro" id="IPR050288">
    <property type="entry name" value="Cellulose_deg_GH3"/>
</dbReference>
<keyword evidence="2 4" id="KW-0378">Hydrolase</keyword>
<dbReference type="Gene3D" id="3.20.20.300">
    <property type="entry name" value="Glycoside hydrolase, family 3, N-terminal domain"/>
    <property type="match status" value="1"/>
</dbReference>
<gene>
    <name evidence="6" type="ORF">ABID16_001145</name>
</gene>
<dbReference type="SMART" id="SM00758">
    <property type="entry name" value="PA14"/>
    <property type="match status" value="1"/>
</dbReference>
<dbReference type="Pfam" id="PF00933">
    <property type="entry name" value="Glyco_hydro_3"/>
    <property type="match status" value="1"/>
</dbReference>
<organism evidence="6 7">
    <name type="scientific">Rhizobium aquaticum</name>
    <dbReference type="NCBI Taxonomy" id="1549636"/>
    <lineage>
        <taxon>Bacteria</taxon>
        <taxon>Pseudomonadati</taxon>
        <taxon>Pseudomonadota</taxon>
        <taxon>Alphaproteobacteria</taxon>
        <taxon>Hyphomicrobiales</taxon>
        <taxon>Rhizobiaceae</taxon>
        <taxon>Rhizobium/Agrobacterium group</taxon>
        <taxon>Rhizobium</taxon>
    </lineage>
</organism>
<accession>A0ABV2IWH2</accession>
<dbReference type="EC" id="3.2.1.21" evidence="6"/>
<evidence type="ECO:0000256" key="1">
    <source>
        <dbReference type="ARBA" id="ARBA00005336"/>
    </source>
</evidence>
<dbReference type="PRINTS" id="PR00133">
    <property type="entry name" value="GLHYDRLASE3"/>
</dbReference>
<dbReference type="Pfam" id="PF01915">
    <property type="entry name" value="Glyco_hydro_3_C"/>
    <property type="match status" value="1"/>
</dbReference>
<dbReference type="InterPro" id="IPR036881">
    <property type="entry name" value="Glyco_hydro_3_C_sf"/>
</dbReference>
<dbReference type="Gene3D" id="2.60.120.260">
    <property type="entry name" value="Galactose-binding domain-like"/>
    <property type="match status" value="1"/>
</dbReference>
<dbReference type="InterPro" id="IPR026891">
    <property type="entry name" value="Fn3-like"/>
</dbReference>
<dbReference type="PROSITE" id="PS51820">
    <property type="entry name" value="PA14"/>
    <property type="match status" value="1"/>
</dbReference>
<proteinExistence type="inferred from homology"/>
<evidence type="ECO:0000256" key="2">
    <source>
        <dbReference type="ARBA" id="ARBA00022801"/>
    </source>
</evidence>
<dbReference type="PANTHER" id="PTHR42715:SF3">
    <property type="entry name" value="BETA-GLUCOSIDASE B-RELATED"/>
    <property type="match status" value="1"/>
</dbReference>
<sequence>MAVDNLLAKMTLEEQVALLSGADFWTTVPVPRLKIPKIKVTDGPNGARGAGSLVGGVKSACFPCAISIGSSFDPALARAIGKALAEEAKSKSARVLLAPTVNIHRSGLNGRNFECYSEDPHLTSEMAVGYIEGVQGEGIAATIKHFVGNESEIERFTMSSDIGERALRELYLPPFEAAVKRAGARAIMSSYNRLNGTFTSEHQWLLTQVLRVEWGFDGIVMSDWFGSHSTVASVAAGLDLEMPGPTRDRGEKLVAAVKNGEIDAARIAESAHRILDLIRWTGAFTDVEMRAEVAEDRPEHRALIRRAGAEGTVLLKNNGILPLNKNDTGTIAVLGPNAAEARIMGGGSAQINAHYSVAPLEGIRKALAGSNAIFHVKGVANNRLVKLYRGPVHIEYFNSTDLSGAAVHAEDIDLSERFWMDPISKTFNINAFSARVVFTYTPEADGVHVFGLVSAGRSRLKVGSQQVIENWDNWKRGANYFTAGNDEVRKGVTLEAGVPVQIVAEFRSPIAGDGGLHLNAIRIGVELPLGEAEFEEALKKAQTCDVAIVFAGREGEWDTEGNDLPDLRLPGRQDEFIARVAAVNPKTIVVLQTGGPVEMPWIDNVAAVLQSWYPGQEAGNAIADVLFGFAEPGGRLPQTFPLTLEDNSAITGDPAVYPGKDGHVEYREGVFVGYRHHDTRKIKTLFPFGHGLSYTTFSWGRPKISAEAIGKDGLKVTLNITNTGKRAGADVVQLYVRPLAPKVERPDKELRAFRKIRLAAGEAKQIDLCITLRDLCRFDEEARCFIADAGEYEAVIAASAEDIRHTCRFRLDEDWKLSVGG</sequence>
<feature type="domain" description="PA14" evidence="5">
    <location>
        <begin position="387"/>
        <end position="539"/>
    </location>
</feature>
<evidence type="ECO:0000256" key="4">
    <source>
        <dbReference type="RuleBase" id="RU361161"/>
    </source>
</evidence>